<keyword evidence="3" id="KW-1185">Reference proteome</keyword>
<feature type="region of interest" description="Disordered" evidence="1">
    <location>
        <begin position="41"/>
        <end position="70"/>
    </location>
</feature>
<dbReference type="OrthoDB" id="5234at2759"/>
<reference evidence="2" key="1">
    <citation type="journal article" date="2020" name="bioRxiv">
        <title>Comparative genomics of Chlamydomonas.</title>
        <authorList>
            <person name="Craig R.J."/>
            <person name="Hasan A.R."/>
            <person name="Ness R.W."/>
            <person name="Keightley P.D."/>
        </authorList>
    </citation>
    <scope>NUCLEOTIDE SEQUENCE</scope>
    <source>
        <strain evidence="2">SAG 7.73</strain>
    </source>
</reference>
<sequence length="235" mass="25265">MMRRSVPMKLAKVCGGGGSDGAPEGSEKALEDLQTRINSVPASARPALGGATDGETGFTASTSSADNSGYDGVGPLRSFSEADDGDLAAALNRRIGQIASTTGSFDSEVTEEEMRQPLTAAEMRELIVTKYGKTHDVSFVRRDIPGKSFVGLNIMWTHLEQRSFKLTEAQYMEKLDGVVYLVGALGQTDKVRAFLKEPARSQKGLPARPVVGTAITIRFDLEPGVVEEWFGKGYQ</sequence>
<name>A0A835W6E2_CHLIN</name>
<organism evidence="2 3">
    <name type="scientific">Chlamydomonas incerta</name>
    <dbReference type="NCBI Taxonomy" id="51695"/>
    <lineage>
        <taxon>Eukaryota</taxon>
        <taxon>Viridiplantae</taxon>
        <taxon>Chlorophyta</taxon>
        <taxon>core chlorophytes</taxon>
        <taxon>Chlorophyceae</taxon>
        <taxon>CS clade</taxon>
        <taxon>Chlamydomonadales</taxon>
        <taxon>Chlamydomonadaceae</taxon>
        <taxon>Chlamydomonas</taxon>
    </lineage>
</organism>
<feature type="compositionally biased region" description="Polar residues" evidence="1">
    <location>
        <begin position="58"/>
        <end position="67"/>
    </location>
</feature>
<evidence type="ECO:0000256" key="1">
    <source>
        <dbReference type="SAM" id="MobiDB-lite"/>
    </source>
</evidence>
<dbReference type="PANTHER" id="PTHR35126">
    <property type="entry name" value="SLR0598 PROTEIN"/>
    <property type="match status" value="1"/>
</dbReference>
<feature type="region of interest" description="Disordered" evidence="1">
    <location>
        <begin position="1"/>
        <end position="28"/>
    </location>
</feature>
<comment type="caution">
    <text evidence="2">The sequence shown here is derived from an EMBL/GenBank/DDBJ whole genome shotgun (WGS) entry which is preliminary data.</text>
</comment>
<dbReference type="Gene3D" id="3.30.428.40">
    <property type="entry name" value="Protein of unknown function DUF3067"/>
    <property type="match status" value="1"/>
</dbReference>
<gene>
    <name evidence="2" type="ORF">HXX76_002359</name>
</gene>
<evidence type="ECO:0000313" key="3">
    <source>
        <dbReference type="Proteomes" id="UP000650467"/>
    </source>
</evidence>
<accession>A0A835W6E2</accession>
<dbReference type="Pfam" id="PF11267">
    <property type="entry name" value="DUF3067"/>
    <property type="match status" value="1"/>
</dbReference>
<protein>
    <submittedName>
        <fullName evidence="2">Uncharacterized protein</fullName>
    </submittedName>
</protein>
<dbReference type="PANTHER" id="PTHR35126:SF1">
    <property type="entry name" value="DUF3067 DOMAIN-CONTAINING PROTEIN"/>
    <property type="match status" value="1"/>
</dbReference>
<proteinExistence type="predicted"/>
<dbReference type="Proteomes" id="UP000650467">
    <property type="component" value="Unassembled WGS sequence"/>
</dbReference>
<dbReference type="AlphaFoldDB" id="A0A835W6E2"/>
<evidence type="ECO:0000313" key="2">
    <source>
        <dbReference type="EMBL" id="KAG2442272.1"/>
    </source>
</evidence>
<dbReference type="InterPro" id="IPR021420">
    <property type="entry name" value="DUF3067"/>
</dbReference>
<dbReference type="EMBL" id="JAEHOC010000004">
    <property type="protein sequence ID" value="KAG2442272.1"/>
    <property type="molecule type" value="Genomic_DNA"/>
</dbReference>